<reference evidence="1 2" key="1">
    <citation type="submission" date="2020-04" db="EMBL/GenBank/DDBJ databases">
        <title>Perkinsus olseni comparative genomics.</title>
        <authorList>
            <person name="Bogema D.R."/>
        </authorList>
    </citation>
    <scope>NUCLEOTIDE SEQUENCE [LARGE SCALE GENOMIC DNA]</scope>
    <source>
        <strain evidence="1">00978-12</strain>
    </source>
</reference>
<protein>
    <submittedName>
        <fullName evidence="1">Uncharacterized protein</fullName>
    </submittedName>
</protein>
<evidence type="ECO:0000313" key="1">
    <source>
        <dbReference type="EMBL" id="KAF4681456.1"/>
    </source>
</evidence>
<dbReference type="Proteomes" id="UP000541610">
    <property type="component" value="Unassembled WGS sequence"/>
</dbReference>
<sequence length="71" mass="8358">MEAYLLRYGRDVVHNNHHYHQVRSEGFGRVCRLQDEGCMGTVGHEVYRYCESHRRTVAVYNVDSTCSQFSF</sequence>
<name>A0A7J6NC77_PEROL</name>
<evidence type="ECO:0000313" key="2">
    <source>
        <dbReference type="Proteomes" id="UP000541610"/>
    </source>
</evidence>
<dbReference type="EMBL" id="JABANP010000515">
    <property type="protein sequence ID" value="KAF4681456.1"/>
    <property type="molecule type" value="Genomic_DNA"/>
</dbReference>
<gene>
    <name evidence="1" type="ORF">FOZ60_012087</name>
</gene>
<comment type="caution">
    <text evidence="1">The sequence shown here is derived from an EMBL/GenBank/DDBJ whole genome shotgun (WGS) entry which is preliminary data.</text>
</comment>
<dbReference type="AlphaFoldDB" id="A0A7J6NC77"/>
<organism evidence="1 2">
    <name type="scientific">Perkinsus olseni</name>
    <name type="common">Perkinsus atlanticus</name>
    <dbReference type="NCBI Taxonomy" id="32597"/>
    <lineage>
        <taxon>Eukaryota</taxon>
        <taxon>Sar</taxon>
        <taxon>Alveolata</taxon>
        <taxon>Perkinsozoa</taxon>
        <taxon>Perkinsea</taxon>
        <taxon>Perkinsida</taxon>
        <taxon>Perkinsidae</taxon>
        <taxon>Perkinsus</taxon>
    </lineage>
</organism>
<accession>A0A7J6NC77</accession>
<proteinExistence type="predicted"/>